<keyword evidence="1" id="KW-0175">Coiled coil</keyword>
<gene>
    <name evidence="2" type="ORF">Gotri_026907</name>
</gene>
<feature type="coiled-coil region" evidence="1">
    <location>
        <begin position="38"/>
        <end position="79"/>
    </location>
</feature>
<protein>
    <submittedName>
        <fullName evidence="2">Uncharacterized protein</fullName>
    </submittedName>
</protein>
<evidence type="ECO:0000313" key="2">
    <source>
        <dbReference type="EMBL" id="MBA0788492.1"/>
    </source>
</evidence>
<organism evidence="2 3">
    <name type="scientific">Gossypium trilobum</name>
    <dbReference type="NCBI Taxonomy" id="34281"/>
    <lineage>
        <taxon>Eukaryota</taxon>
        <taxon>Viridiplantae</taxon>
        <taxon>Streptophyta</taxon>
        <taxon>Embryophyta</taxon>
        <taxon>Tracheophyta</taxon>
        <taxon>Spermatophyta</taxon>
        <taxon>Magnoliopsida</taxon>
        <taxon>eudicotyledons</taxon>
        <taxon>Gunneridae</taxon>
        <taxon>Pentapetalae</taxon>
        <taxon>rosids</taxon>
        <taxon>malvids</taxon>
        <taxon>Malvales</taxon>
        <taxon>Malvaceae</taxon>
        <taxon>Malvoideae</taxon>
        <taxon>Gossypium</taxon>
    </lineage>
</organism>
<proteinExistence type="predicted"/>
<dbReference type="Proteomes" id="UP000593568">
    <property type="component" value="Unassembled WGS sequence"/>
</dbReference>
<accession>A0A7J9FT57</accession>
<dbReference type="PANTHER" id="PTHR48200:SF1">
    <property type="entry name" value="AMINOTRANSFERASE-LIKE PLANT MOBILE DOMAIN-CONTAINING PROTEIN"/>
    <property type="match status" value="1"/>
</dbReference>
<dbReference type="PANTHER" id="PTHR48200">
    <property type="entry name" value="PROTEIN, PUTATIVE-RELATED"/>
    <property type="match status" value="1"/>
</dbReference>
<evidence type="ECO:0000256" key="1">
    <source>
        <dbReference type="SAM" id="Coils"/>
    </source>
</evidence>
<comment type="caution">
    <text evidence="2">The sequence shown here is derived from an EMBL/GenBank/DDBJ whole genome shotgun (WGS) entry which is preliminary data.</text>
</comment>
<feature type="non-terminal residue" evidence="2">
    <location>
        <position position="119"/>
    </location>
</feature>
<name>A0A7J9FT57_9ROSI</name>
<evidence type="ECO:0000313" key="3">
    <source>
        <dbReference type="Proteomes" id="UP000593568"/>
    </source>
</evidence>
<dbReference type="AlphaFoldDB" id="A0A7J9FT57"/>
<reference evidence="2 3" key="1">
    <citation type="journal article" date="2019" name="Genome Biol. Evol.">
        <title>Insights into the evolution of the New World diploid cottons (Gossypium, subgenus Houzingenia) based on genome sequencing.</title>
        <authorList>
            <person name="Grover C.E."/>
            <person name="Arick M.A. 2nd"/>
            <person name="Thrash A."/>
            <person name="Conover J.L."/>
            <person name="Sanders W.S."/>
            <person name="Peterson D.G."/>
            <person name="Frelichowski J.E."/>
            <person name="Scheffler J.A."/>
            <person name="Scheffler B.E."/>
            <person name="Wendel J.F."/>
        </authorList>
    </citation>
    <scope>NUCLEOTIDE SEQUENCE [LARGE SCALE GENOMIC DNA]</scope>
    <source>
        <strain evidence="2">8</strain>
        <tissue evidence="2">Leaf</tissue>
    </source>
</reference>
<sequence>MTNAWKQIHQMKRFSVGPMTTPEYNDWWDRRVNDNIPKPKLEKKIEQMKEEKVNLRLDADVQKLEAERLRKGKAKAEEDLYSLKTDYKKLRLSMRTAGLGKTSEQWCEEIQEEKNKADR</sequence>
<dbReference type="EMBL" id="JABEZW010227887">
    <property type="protein sequence ID" value="MBA0788492.1"/>
    <property type="molecule type" value="Genomic_DNA"/>
</dbReference>
<keyword evidence="3" id="KW-1185">Reference proteome</keyword>